<evidence type="ECO:0000313" key="9">
    <source>
        <dbReference type="EMBL" id="KAK6637140.1"/>
    </source>
</evidence>
<protein>
    <recommendedName>
        <fullName evidence="8">RING-type domain-containing protein</fullName>
    </recommendedName>
</protein>
<keyword evidence="3 6" id="KW-0863">Zinc-finger</keyword>
<proteinExistence type="predicted"/>
<evidence type="ECO:0000256" key="7">
    <source>
        <dbReference type="SAM" id="MobiDB-lite"/>
    </source>
</evidence>
<dbReference type="Pfam" id="PF12678">
    <property type="entry name" value="zf-rbx1"/>
    <property type="match status" value="1"/>
</dbReference>
<keyword evidence="4" id="KW-0833">Ubl conjugation pathway</keyword>
<dbReference type="Gene3D" id="3.30.40.10">
    <property type="entry name" value="Zinc/RING finger domain, C3HC4 (zinc finger)"/>
    <property type="match status" value="1"/>
</dbReference>
<sequence length="219" mass="24567">MESIFRNHYSSNIVHSIASQNLDLSSSIFKTGPKPRKRLKLNGFCRHEFHKGCIDPWLLEHRTCPMCKMNILKHYGFTSSISRESVFPTDLEGGTSEQNNMSEVISNSAGIPRRPVSRETESSSLNFRTENSYSVSHFLGEQSSQLPPADHVYGEIEETYYFNCGSQPEKCDKKLNLTSNGAPCDPDLDIVAQLKRNGKLSEDPMSNVSKGGNEFKVVL</sequence>
<evidence type="ECO:0000313" key="10">
    <source>
        <dbReference type="Proteomes" id="UP001359485"/>
    </source>
</evidence>
<reference evidence="9 10" key="1">
    <citation type="submission" date="2023-09" db="EMBL/GenBank/DDBJ databases">
        <title>Genomes of two closely related lineages of the louse Polyplax serrata with different host specificities.</title>
        <authorList>
            <person name="Martinu J."/>
            <person name="Tarabai H."/>
            <person name="Stefka J."/>
            <person name="Hypsa V."/>
        </authorList>
    </citation>
    <scope>NUCLEOTIDE SEQUENCE [LARGE SCALE GENOMIC DNA]</scope>
    <source>
        <strain evidence="9">98ZLc_SE</strain>
    </source>
</reference>
<keyword evidence="2" id="KW-0479">Metal-binding</keyword>
<organism evidence="9 10">
    <name type="scientific">Polyplax serrata</name>
    <name type="common">Common mouse louse</name>
    <dbReference type="NCBI Taxonomy" id="468196"/>
    <lineage>
        <taxon>Eukaryota</taxon>
        <taxon>Metazoa</taxon>
        <taxon>Ecdysozoa</taxon>
        <taxon>Arthropoda</taxon>
        <taxon>Hexapoda</taxon>
        <taxon>Insecta</taxon>
        <taxon>Pterygota</taxon>
        <taxon>Neoptera</taxon>
        <taxon>Paraneoptera</taxon>
        <taxon>Psocodea</taxon>
        <taxon>Troctomorpha</taxon>
        <taxon>Phthiraptera</taxon>
        <taxon>Anoplura</taxon>
        <taxon>Polyplacidae</taxon>
        <taxon>Polyplax</taxon>
    </lineage>
</organism>
<name>A0ABR1B7Y7_POLSC</name>
<evidence type="ECO:0000256" key="6">
    <source>
        <dbReference type="PROSITE-ProRule" id="PRU00175"/>
    </source>
</evidence>
<dbReference type="PROSITE" id="PS50089">
    <property type="entry name" value="ZF_RING_2"/>
    <property type="match status" value="1"/>
</dbReference>
<dbReference type="Proteomes" id="UP001359485">
    <property type="component" value="Unassembled WGS sequence"/>
</dbReference>
<dbReference type="PANTHER" id="PTHR16200">
    <property type="entry name" value="RING ZINC FINGER"/>
    <property type="match status" value="1"/>
</dbReference>
<comment type="pathway">
    <text evidence="1">Protein modification; protein ubiquitination.</text>
</comment>
<evidence type="ECO:0000256" key="3">
    <source>
        <dbReference type="ARBA" id="ARBA00022771"/>
    </source>
</evidence>
<evidence type="ECO:0000256" key="1">
    <source>
        <dbReference type="ARBA" id="ARBA00004906"/>
    </source>
</evidence>
<dbReference type="InterPro" id="IPR001841">
    <property type="entry name" value="Znf_RING"/>
</dbReference>
<dbReference type="InterPro" id="IPR013083">
    <property type="entry name" value="Znf_RING/FYVE/PHD"/>
</dbReference>
<evidence type="ECO:0000259" key="8">
    <source>
        <dbReference type="PROSITE" id="PS50089"/>
    </source>
</evidence>
<evidence type="ECO:0000256" key="2">
    <source>
        <dbReference type="ARBA" id="ARBA00022723"/>
    </source>
</evidence>
<feature type="domain" description="RING-type" evidence="8">
    <location>
        <begin position="45"/>
        <end position="68"/>
    </location>
</feature>
<evidence type="ECO:0000256" key="4">
    <source>
        <dbReference type="ARBA" id="ARBA00022786"/>
    </source>
</evidence>
<dbReference type="EMBL" id="JAWJWF010000002">
    <property type="protein sequence ID" value="KAK6637140.1"/>
    <property type="molecule type" value="Genomic_DNA"/>
</dbReference>
<keyword evidence="10" id="KW-1185">Reference proteome</keyword>
<gene>
    <name evidence="9" type="ORF">RUM44_007554</name>
</gene>
<dbReference type="InterPro" id="IPR024766">
    <property type="entry name" value="Znf_RING_H2"/>
</dbReference>
<dbReference type="InterPro" id="IPR051073">
    <property type="entry name" value="ZNRF3_Arkadia_E3_ligases"/>
</dbReference>
<feature type="region of interest" description="Disordered" evidence="7">
    <location>
        <begin position="105"/>
        <end position="125"/>
    </location>
</feature>
<keyword evidence="5" id="KW-0862">Zinc</keyword>
<accession>A0ABR1B7Y7</accession>
<dbReference type="SUPFAM" id="SSF57850">
    <property type="entry name" value="RING/U-box"/>
    <property type="match status" value="1"/>
</dbReference>
<comment type="caution">
    <text evidence="9">The sequence shown here is derived from an EMBL/GenBank/DDBJ whole genome shotgun (WGS) entry which is preliminary data.</text>
</comment>
<evidence type="ECO:0000256" key="5">
    <source>
        <dbReference type="ARBA" id="ARBA00022833"/>
    </source>
</evidence>